<evidence type="ECO:0000313" key="2">
    <source>
        <dbReference type="EMBL" id="SET94916.1"/>
    </source>
</evidence>
<evidence type="ECO:0000313" key="3">
    <source>
        <dbReference type="Proteomes" id="UP000183760"/>
    </source>
</evidence>
<protein>
    <recommendedName>
        <fullName evidence="4">Zinc-finger domain-containing protein</fullName>
    </recommendedName>
</protein>
<accession>A0ABY1CD64</accession>
<dbReference type="EMBL" id="FOIB01000004">
    <property type="protein sequence ID" value="SET94916.1"/>
    <property type="molecule type" value="Genomic_DNA"/>
</dbReference>
<organism evidence="2 3">
    <name type="scientific">Myxococcus fulvus</name>
    <dbReference type="NCBI Taxonomy" id="33"/>
    <lineage>
        <taxon>Bacteria</taxon>
        <taxon>Pseudomonadati</taxon>
        <taxon>Myxococcota</taxon>
        <taxon>Myxococcia</taxon>
        <taxon>Myxococcales</taxon>
        <taxon>Cystobacterineae</taxon>
        <taxon>Myxococcaceae</taxon>
        <taxon>Myxococcus</taxon>
    </lineage>
</organism>
<feature type="transmembrane region" description="Helical" evidence="1">
    <location>
        <begin position="85"/>
        <end position="109"/>
    </location>
</feature>
<feature type="transmembrane region" description="Helical" evidence="1">
    <location>
        <begin position="237"/>
        <end position="257"/>
    </location>
</feature>
<reference evidence="2 3" key="1">
    <citation type="submission" date="2016-10" db="EMBL/GenBank/DDBJ databases">
        <authorList>
            <person name="Varghese N."/>
            <person name="Submissions S."/>
        </authorList>
    </citation>
    <scope>NUCLEOTIDE SEQUENCE [LARGE SCALE GENOMIC DNA]</scope>
    <source>
        <strain evidence="2 3">DSM 16525</strain>
    </source>
</reference>
<keyword evidence="1" id="KW-0472">Membrane</keyword>
<proteinExistence type="predicted"/>
<dbReference type="Proteomes" id="UP000183760">
    <property type="component" value="Unassembled WGS sequence"/>
</dbReference>
<sequence>MTPECSRVMDSLGEVLPAELESHVATCADCRAMTGGFDLMGAPATTKDTARPALHETLASDDAAHRLAHETLARQPRARPWWHELLLLLGVHGAIAMTAVAVLAHGAWVANRAEVPVVVGVGLLLTALLSSGAYVALAPHRRTVPWGGVIAVMLSVGATVVLSGSGVRTAPLMAGILGCAGTELAVTAVPLAFTLVLLCRSAYHPVRALAAGLSAGGVSLLVLHLHCADGTTPHLLAGHVIPWLALGGITLLLRSLLPTRSHAP</sequence>
<feature type="transmembrane region" description="Helical" evidence="1">
    <location>
        <begin position="206"/>
        <end position="225"/>
    </location>
</feature>
<feature type="transmembrane region" description="Helical" evidence="1">
    <location>
        <begin position="115"/>
        <end position="137"/>
    </location>
</feature>
<evidence type="ECO:0008006" key="4">
    <source>
        <dbReference type="Google" id="ProtNLM"/>
    </source>
</evidence>
<comment type="caution">
    <text evidence="2">The sequence shown here is derived from an EMBL/GenBank/DDBJ whole genome shotgun (WGS) entry which is preliminary data.</text>
</comment>
<name>A0ABY1CD64_MYXFU</name>
<dbReference type="RefSeq" id="WP_074953041.1">
    <property type="nucleotide sequence ID" value="NZ_BJXR01000023.1"/>
</dbReference>
<feature type="transmembrane region" description="Helical" evidence="1">
    <location>
        <begin position="172"/>
        <end position="199"/>
    </location>
</feature>
<evidence type="ECO:0000256" key="1">
    <source>
        <dbReference type="SAM" id="Phobius"/>
    </source>
</evidence>
<gene>
    <name evidence="2" type="ORF">SAMN05443572_10416</name>
</gene>
<feature type="transmembrane region" description="Helical" evidence="1">
    <location>
        <begin position="144"/>
        <end position="166"/>
    </location>
</feature>
<keyword evidence="1" id="KW-1133">Transmembrane helix</keyword>
<keyword evidence="3" id="KW-1185">Reference proteome</keyword>
<keyword evidence="1" id="KW-0812">Transmembrane</keyword>